<evidence type="ECO:0000256" key="3">
    <source>
        <dbReference type="ARBA" id="ARBA00023004"/>
    </source>
</evidence>
<proteinExistence type="predicted"/>
<reference evidence="5" key="1">
    <citation type="journal article" date="2018" name="DNA Res.">
        <title>Multiple hybrid de novo genome assembly of finger millet, an orphan allotetraploid crop.</title>
        <authorList>
            <person name="Hatakeyama M."/>
            <person name="Aluri S."/>
            <person name="Balachadran M.T."/>
            <person name="Sivarajan S.R."/>
            <person name="Patrignani A."/>
            <person name="Gruter S."/>
            <person name="Poveda L."/>
            <person name="Shimizu-Inatsugi R."/>
            <person name="Baeten J."/>
            <person name="Francoijs K.J."/>
            <person name="Nataraja K.N."/>
            <person name="Reddy Y.A.N."/>
            <person name="Phadnis S."/>
            <person name="Ravikumar R.L."/>
            <person name="Schlapbach R."/>
            <person name="Sreeman S.M."/>
            <person name="Shimizu K.K."/>
        </authorList>
    </citation>
    <scope>NUCLEOTIDE SEQUENCE</scope>
</reference>
<keyword evidence="3" id="KW-0408">Iron</keyword>
<evidence type="ECO:0000313" key="5">
    <source>
        <dbReference type="EMBL" id="GJN16514.1"/>
    </source>
</evidence>
<evidence type="ECO:0000256" key="2">
    <source>
        <dbReference type="ARBA" id="ARBA00023002"/>
    </source>
</evidence>
<dbReference type="GO" id="GO:0046872">
    <property type="term" value="F:metal ion binding"/>
    <property type="evidence" value="ECO:0007669"/>
    <property type="project" value="UniProtKB-KW"/>
</dbReference>
<evidence type="ECO:0000256" key="1">
    <source>
        <dbReference type="ARBA" id="ARBA00022723"/>
    </source>
</evidence>
<keyword evidence="2" id="KW-0560">Oxidoreductase</keyword>
<comment type="caution">
    <text evidence="5">The sequence shown here is derived from an EMBL/GenBank/DDBJ whole genome shotgun (WGS) entry which is preliminary data.</text>
</comment>
<gene>
    <name evidence="5" type="primary">gb03513</name>
    <name evidence="5" type="ORF">PR202_gb03513</name>
</gene>
<keyword evidence="6" id="KW-1185">Reference proteome</keyword>
<feature type="domain" description="Non-haem dioxygenase N-terminal" evidence="4">
    <location>
        <begin position="67"/>
        <end position="112"/>
    </location>
</feature>
<evidence type="ECO:0000313" key="6">
    <source>
        <dbReference type="Proteomes" id="UP001054889"/>
    </source>
</evidence>
<evidence type="ECO:0000259" key="4">
    <source>
        <dbReference type="Pfam" id="PF14226"/>
    </source>
</evidence>
<dbReference type="InterPro" id="IPR026992">
    <property type="entry name" value="DIOX_N"/>
</dbReference>
<dbReference type="Gene3D" id="2.60.120.330">
    <property type="entry name" value="B-lactam Antibiotic, Isopenicillin N Synthase, Chain"/>
    <property type="match status" value="1"/>
</dbReference>
<dbReference type="Pfam" id="PF14226">
    <property type="entry name" value="DIOX_N"/>
    <property type="match status" value="1"/>
</dbReference>
<dbReference type="AlphaFoldDB" id="A0AAV5DZM2"/>
<name>A0AAV5DZM2_ELECO</name>
<reference evidence="5" key="2">
    <citation type="submission" date="2021-12" db="EMBL/GenBank/DDBJ databases">
        <title>Resequencing data analysis of finger millet.</title>
        <authorList>
            <person name="Hatakeyama M."/>
            <person name="Aluri S."/>
            <person name="Balachadran M.T."/>
            <person name="Sivarajan S.R."/>
            <person name="Poveda L."/>
            <person name="Shimizu-Inatsugi R."/>
            <person name="Schlapbach R."/>
            <person name="Sreeman S.M."/>
            <person name="Shimizu K.K."/>
        </authorList>
    </citation>
    <scope>NUCLEOTIDE SEQUENCE</scope>
</reference>
<dbReference type="SUPFAM" id="SSF51197">
    <property type="entry name" value="Clavaminate synthase-like"/>
    <property type="match status" value="1"/>
</dbReference>
<keyword evidence="1" id="KW-0479">Metal-binding</keyword>
<dbReference type="EMBL" id="BQKI01000072">
    <property type="protein sequence ID" value="GJN16514.1"/>
    <property type="molecule type" value="Genomic_DNA"/>
</dbReference>
<protein>
    <recommendedName>
        <fullName evidence="4">Non-haem dioxygenase N-terminal domain-containing protein</fullName>
    </recommendedName>
</protein>
<dbReference type="Proteomes" id="UP001054889">
    <property type="component" value="Unassembled WGS sequence"/>
</dbReference>
<accession>A0AAV5DZM2</accession>
<dbReference type="InterPro" id="IPR027443">
    <property type="entry name" value="IPNS-like_sf"/>
</dbReference>
<sequence>MTSTNTSSAPYDRLVELRVFDDTKADVKDLVDAGVTTVPRIFHHPPDLHHVDMSMSSSHHVSYTILVIDMLAAGMVRYELVARVKEAVETAGFYQVVNHGVPETVMWKMLTAV</sequence>
<organism evidence="5 6">
    <name type="scientific">Eleusine coracana subsp. coracana</name>
    <dbReference type="NCBI Taxonomy" id="191504"/>
    <lineage>
        <taxon>Eukaryota</taxon>
        <taxon>Viridiplantae</taxon>
        <taxon>Streptophyta</taxon>
        <taxon>Embryophyta</taxon>
        <taxon>Tracheophyta</taxon>
        <taxon>Spermatophyta</taxon>
        <taxon>Magnoliopsida</taxon>
        <taxon>Liliopsida</taxon>
        <taxon>Poales</taxon>
        <taxon>Poaceae</taxon>
        <taxon>PACMAD clade</taxon>
        <taxon>Chloridoideae</taxon>
        <taxon>Cynodonteae</taxon>
        <taxon>Eleusininae</taxon>
        <taxon>Eleusine</taxon>
    </lineage>
</organism>
<dbReference type="GO" id="GO:0016491">
    <property type="term" value="F:oxidoreductase activity"/>
    <property type="evidence" value="ECO:0007669"/>
    <property type="project" value="UniProtKB-KW"/>
</dbReference>